<gene>
    <name evidence="2" type="primary">LOC100176283</name>
</gene>
<organism evidence="2">
    <name type="scientific">Phallusia mammillata</name>
    <dbReference type="NCBI Taxonomy" id="59560"/>
    <lineage>
        <taxon>Eukaryota</taxon>
        <taxon>Metazoa</taxon>
        <taxon>Chordata</taxon>
        <taxon>Tunicata</taxon>
        <taxon>Ascidiacea</taxon>
        <taxon>Phlebobranchia</taxon>
        <taxon>Ascidiidae</taxon>
        <taxon>Phallusia</taxon>
    </lineage>
</organism>
<dbReference type="AlphaFoldDB" id="A0A6F9DFQ6"/>
<feature type="compositionally biased region" description="Polar residues" evidence="1">
    <location>
        <begin position="213"/>
        <end position="240"/>
    </location>
</feature>
<feature type="compositionally biased region" description="Low complexity" evidence="1">
    <location>
        <begin position="354"/>
        <end position="367"/>
    </location>
</feature>
<feature type="compositionally biased region" description="Polar residues" evidence="1">
    <location>
        <begin position="368"/>
        <end position="377"/>
    </location>
</feature>
<accession>A0A6F9DFQ6</accession>
<proteinExistence type="evidence at transcript level"/>
<evidence type="ECO:0000313" key="2">
    <source>
        <dbReference type="EMBL" id="CAB3260923.1"/>
    </source>
</evidence>
<evidence type="ECO:0000256" key="1">
    <source>
        <dbReference type="SAM" id="MobiDB-lite"/>
    </source>
</evidence>
<feature type="region of interest" description="Disordered" evidence="1">
    <location>
        <begin position="191"/>
        <end position="240"/>
    </location>
</feature>
<feature type="region of interest" description="Disordered" evidence="1">
    <location>
        <begin position="56"/>
        <end position="81"/>
    </location>
</feature>
<feature type="compositionally biased region" description="Polar residues" evidence="1">
    <location>
        <begin position="323"/>
        <end position="345"/>
    </location>
</feature>
<protein>
    <submittedName>
        <fullName evidence="2">Uncharacterized protein LOC100176283</fullName>
    </submittedName>
</protein>
<name>A0A6F9DFQ6_9ASCI</name>
<reference evidence="2" key="1">
    <citation type="submission" date="2020-04" db="EMBL/GenBank/DDBJ databases">
        <authorList>
            <person name="Neveu A P."/>
        </authorList>
    </citation>
    <scope>NUCLEOTIDE SEQUENCE</scope>
    <source>
        <tissue evidence="2">Whole embryo</tissue>
    </source>
</reference>
<sequence>MKPPKNMRKAMRSFLGVKKRDTSNWIDRDTPVNYRTNLEKSKKKFGSVDHLNRAGRMSDRFANKRAPSQTSKRSMSLPPGGRNRIESWDDFQGFQDDFATRRNNTCEFEDNMRRTVSTNATKHIGRTQSLMNPQDRSMRNEFQQNRFEENSFEGRQNSFRDSGAFDLYINEDITESDYMRENREDQSFKPRNMTRVGTLPPKSRNKDLYPMKGSQSLPRSASFSTFTNHNSKNARTTSQVSNASERLLSCMDALDHLEEKLASVSKVTTNVERFGETTDRIGSIHLSEDNTTLPVNDWSIGGADIRQPDLTGFSPRDRHRSAESSSTDSGITSNTDWGCSNENNPPSRPRRSKAQQQQHKQQTPKYQSYGNESSNVNSKRHLRSESMSSGYSSGSGGAQAPQLQHNYPAHPGYPDDHDSVMSLYSAGGGEPYPGYEYDQQGYVQEYPQENPYGYGAYAYPPSSVYEEEMHQQNGWFFIPSSLQPMPYSPAASQDFSIQSQMPQQYHSTDNFAQYPCYPNQGNDTWHSRYGALNESFMDPQINASPLAQAIQSTCAETLSCDTDVSKSDVKKYGSFRYRNGQKTVMIPQSAESRRRKTVRFSKTVNQRVEHCDSEVEDSTSVIKGCTGEENYDIPTAWKAQTQPLVSADGPPATACGSVTEPIYEFPTGHIENSCMCSDCQLARKSCQLQAPVAYPYY</sequence>
<feature type="region of interest" description="Disordered" evidence="1">
    <location>
        <begin position="306"/>
        <end position="416"/>
    </location>
</feature>
<dbReference type="EMBL" id="LR786435">
    <property type="protein sequence ID" value="CAB3260923.1"/>
    <property type="molecule type" value="mRNA"/>
</dbReference>